<keyword evidence="2" id="KW-1185">Reference proteome</keyword>
<dbReference type="CDD" id="cd16936">
    <property type="entry name" value="HATPase_RsbW-like"/>
    <property type="match status" value="1"/>
</dbReference>
<dbReference type="Gene3D" id="3.30.565.10">
    <property type="entry name" value="Histidine kinase-like ATPase, C-terminal domain"/>
    <property type="match status" value="1"/>
</dbReference>
<name>A0ABN3Q2Q5_9ACTN</name>
<dbReference type="Proteomes" id="UP001501509">
    <property type="component" value="Unassembled WGS sequence"/>
</dbReference>
<dbReference type="EMBL" id="BAAATD010000008">
    <property type="protein sequence ID" value="GAA2613989.1"/>
    <property type="molecule type" value="Genomic_DNA"/>
</dbReference>
<proteinExistence type="predicted"/>
<dbReference type="InterPro" id="IPR036890">
    <property type="entry name" value="HATPase_C_sf"/>
</dbReference>
<comment type="caution">
    <text evidence="1">The sequence shown here is derived from an EMBL/GenBank/DDBJ whole genome shotgun (WGS) entry which is preliminary data.</text>
</comment>
<evidence type="ECO:0000313" key="1">
    <source>
        <dbReference type="EMBL" id="GAA2613989.1"/>
    </source>
</evidence>
<evidence type="ECO:0000313" key="2">
    <source>
        <dbReference type="Proteomes" id="UP001501509"/>
    </source>
</evidence>
<protein>
    <recommendedName>
        <fullName evidence="3">ATP-binding protein</fullName>
    </recommendedName>
</protein>
<evidence type="ECO:0008006" key="3">
    <source>
        <dbReference type="Google" id="ProtNLM"/>
    </source>
</evidence>
<accession>A0ABN3Q2Q5</accession>
<reference evidence="1 2" key="1">
    <citation type="journal article" date="2019" name="Int. J. Syst. Evol. Microbiol.">
        <title>The Global Catalogue of Microorganisms (GCM) 10K type strain sequencing project: providing services to taxonomists for standard genome sequencing and annotation.</title>
        <authorList>
            <consortium name="The Broad Institute Genomics Platform"/>
            <consortium name="The Broad Institute Genome Sequencing Center for Infectious Disease"/>
            <person name="Wu L."/>
            <person name="Ma J."/>
        </authorList>
    </citation>
    <scope>NUCLEOTIDE SEQUENCE [LARGE SCALE GENOMIC DNA]</scope>
    <source>
        <strain evidence="1 2">JCM 6833</strain>
    </source>
</reference>
<organism evidence="1 2">
    <name type="scientific">Actinomadura fulvescens</name>
    <dbReference type="NCBI Taxonomy" id="46160"/>
    <lineage>
        <taxon>Bacteria</taxon>
        <taxon>Bacillati</taxon>
        <taxon>Actinomycetota</taxon>
        <taxon>Actinomycetes</taxon>
        <taxon>Streptosporangiales</taxon>
        <taxon>Thermomonosporaceae</taxon>
        <taxon>Actinomadura</taxon>
    </lineage>
</organism>
<sequence>MVVRVYLADAGPVVEVEDSSPELPVVRPLDSSSVSGRGLAMIKLLAAEVGWNACAGGGKCVYAVIKQVA</sequence>
<gene>
    <name evidence="1" type="ORF">GCM10010411_56100</name>
</gene>